<gene>
    <name evidence="1" type="ORF">E5357_10965</name>
</gene>
<comment type="caution">
    <text evidence="1">The sequence shown here is derived from an EMBL/GenBank/DDBJ whole genome shotgun (WGS) entry which is preliminary data.</text>
</comment>
<evidence type="ECO:0000313" key="1">
    <source>
        <dbReference type="EMBL" id="TGX97852.1"/>
    </source>
</evidence>
<name>A0AC61QXN3_9FIRM</name>
<dbReference type="EMBL" id="SRZB01000025">
    <property type="protein sequence ID" value="TGX97852.1"/>
    <property type="molecule type" value="Genomic_DNA"/>
</dbReference>
<proteinExistence type="predicted"/>
<accession>A0AC61QXN3</accession>
<reference evidence="1" key="1">
    <citation type="submission" date="2019-04" db="EMBL/GenBank/DDBJ databases">
        <title>Microbes associate with the intestines of laboratory mice.</title>
        <authorList>
            <person name="Navarre W."/>
            <person name="Wong E."/>
            <person name="Huang K."/>
            <person name="Tropini C."/>
            <person name="Ng K."/>
            <person name="Yu B."/>
        </authorList>
    </citation>
    <scope>NUCLEOTIDE SEQUENCE</scope>
    <source>
        <strain evidence="1">NM72_1-8</strain>
    </source>
</reference>
<dbReference type="Proteomes" id="UP000307720">
    <property type="component" value="Unassembled WGS sequence"/>
</dbReference>
<evidence type="ECO:0000313" key="2">
    <source>
        <dbReference type="Proteomes" id="UP000307720"/>
    </source>
</evidence>
<keyword evidence="2" id="KW-1185">Reference proteome</keyword>
<protein>
    <submittedName>
        <fullName evidence="1">Proton-conducting membrane transporter</fullName>
    </submittedName>
</protein>
<sequence>MDWLILLPIFLPSLAGIVLLASSFYEHIKYGQTDEKKRKSVHLFSGAVLAVSAAAALWIAWRGTGSVTLFYLMEDIPVFFQVDALGSVFASFMSIVWVLVAVYSFVYMEHEGNEKRFFGVYLLVYGVLIALDFAGNLVTLYLFYELMTLTSMPMVLHNGSKASIMAALKYLFYSMCGAYLGLFGIFFLYKYCGTLSFVAGGSLDSVLAAGNEGILLAAVFAMLIGFGAKAGMFPLHAWLPAAHPVAPSPASAVLSGIIVKAGVLAVIRVVYYTVGADFLRGTWVQAVWMALTLLTVFMGSLLAFREPVFKKRLAYSTVSQISYILFGLSLLTPVAVTGALLHTVFHAFIKCALFLTAGIFIFQCGKSRVEELEGIGKRMPGTLWCYTFASLALIGIPPASGFISKWYLAQGALKAGVGIFGWLGPVVLLISALLTAGYLLPVTMKGFFPGHGEAVSAEKQEAKPGMLLPLAVLAAAAVLLGVFPNPLIQYVSRIAEALM</sequence>
<organism evidence="1 2">
    <name type="scientific">Hominisplanchenecus murintestinalis</name>
    <dbReference type="NCBI Taxonomy" id="2941517"/>
    <lineage>
        <taxon>Bacteria</taxon>
        <taxon>Bacillati</taxon>
        <taxon>Bacillota</taxon>
        <taxon>Clostridia</taxon>
        <taxon>Lachnospirales</taxon>
        <taxon>Lachnospiraceae</taxon>
        <taxon>Hominisplanchenecus</taxon>
    </lineage>
</organism>